<gene>
    <name evidence="2" type="ORF">HF896_02535</name>
</gene>
<reference evidence="2 3" key="1">
    <citation type="submission" date="2020-05" db="EMBL/GenBank/DDBJ databases">
        <title>Complete genome sequence of Alicycliphilus denitrificans DP3.</title>
        <authorList>
            <person name="Chen X."/>
        </authorList>
    </citation>
    <scope>NUCLEOTIDE SEQUENCE [LARGE SCALE GENOMIC DNA]</scope>
    <source>
        <strain evidence="2 3">DP3</strain>
    </source>
</reference>
<evidence type="ECO:0000256" key="1">
    <source>
        <dbReference type="SAM" id="MobiDB-lite"/>
    </source>
</evidence>
<dbReference type="AlphaFoldDB" id="A0A858ZP30"/>
<dbReference type="Proteomes" id="UP000500755">
    <property type="component" value="Chromosome"/>
</dbReference>
<organism evidence="2 3">
    <name type="scientific">Alicycliphilus denitrificans</name>
    <dbReference type="NCBI Taxonomy" id="179636"/>
    <lineage>
        <taxon>Bacteria</taxon>
        <taxon>Pseudomonadati</taxon>
        <taxon>Pseudomonadota</taxon>
        <taxon>Betaproteobacteria</taxon>
        <taxon>Burkholderiales</taxon>
        <taxon>Comamonadaceae</taxon>
        <taxon>Alicycliphilus</taxon>
    </lineage>
</organism>
<protein>
    <submittedName>
        <fullName evidence="2">Uncharacterized protein</fullName>
    </submittedName>
</protein>
<evidence type="ECO:0000313" key="2">
    <source>
        <dbReference type="EMBL" id="QKD42548.1"/>
    </source>
</evidence>
<sequence length="48" mass="5038">MMISGYSGGIARNRRHHGAAQQSGVEDGRQDASANGAQPLHGEHGVIR</sequence>
<name>A0A858ZP30_9BURK</name>
<feature type="region of interest" description="Disordered" evidence="1">
    <location>
        <begin position="1"/>
        <end position="48"/>
    </location>
</feature>
<evidence type="ECO:0000313" key="3">
    <source>
        <dbReference type="Proteomes" id="UP000500755"/>
    </source>
</evidence>
<proteinExistence type="predicted"/>
<dbReference type="EMBL" id="CP051298">
    <property type="protein sequence ID" value="QKD42548.1"/>
    <property type="molecule type" value="Genomic_DNA"/>
</dbReference>
<accession>A0A858ZP30</accession>
<dbReference type="RefSeq" id="WP_168727639.1">
    <property type="nucleotide sequence ID" value="NZ_CP051298.1"/>
</dbReference>